<evidence type="ECO:0000313" key="2">
    <source>
        <dbReference type="Proteomes" id="UP000015102"/>
    </source>
</evidence>
<reference evidence="2" key="1">
    <citation type="submission" date="2013-02" db="EMBL/GenBank/DDBJ databases">
        <authorList>
            <person name="Hughes D."/>
        </authorList>
    </citation>
    <scope>NUCLEOTIDE SEQUENCE</scope>
    <source>
        <strain>Durham</strain>
        <strain evidence="2">NC isolate 2 -- Noor lab</strain>
    </source>
</reference>
<sequence length="149" mass="17000">MCFWHLFRSFREKKPTVKKNDKKKRLDKKILSKSNELNAISGEPRLTHLSKQRPKRNKKCQSLVVSTHESSEEILEGFDVFFGSDLKFPQTSIGFGNKTNSILYESIKECECESMNCEPPSLPANRDSVKGSPKEPESVIYENFNVVAG</sequence>
<dbReference type="AlphaFoldDB" id="T1GHD7"/>
<accession>T1GHD7</accession>
<proteinExistence type="predicted"/>
<reference evidence="1" key="2">
    <citation type="submission" date="2015-06" db="UniProtKB">
        <authorList>
            <consortium name="EnsemblMetazoa"/>
        </authorList>
    </citation>
    <scope>IDENTIFICATION</scope>
</reference>
<dbReference type="EnsemblMetazoa" id="MESCA002832-RA">
    <property type="protein sequence ID" value="MESCA002832-PA"/>
    <property type="gene ID" value="MESCA002832"/>
</dbReference>
<organism evidence="1 2">
    <name type="scientific">Megaselia scalaris</name>
    <name type="common">Humpbacked fly</name>
    <name type="synonym">Phora scalaris</name>
    <dbReference type="NCBI Taxonomy" id="36166"/>
    <lineage>
        <taxon>Eukaryota</taxon>
        <taxon>Metazoa</taxon>
        <taxon>Ecdysozoa</taxon>
        <taxon>Arthropoda</taxon>
        <taxon>Hexapoda</taxon>
        <taxon>Insecta</taxon>
        <taxon>Pterygota</taxon>
        <taxon>Neoptera</taxon>
        <taxon>Endopterygota</taxon>
        <taxon>Diptera</taxon>
        <taxon>Brachycera</taxon>
        <taxon>Muscomorpha</taxon>
        <taxon>Platypezoidea</taxon>
        <taxon>Phoridae</taxon>
        <taxon>Megaseliini</taxon>
        <taxon>Megaselia</taxon>
    </lineage>
</organism>
<protein>
    <submittedName>
        <fullName evidence="1">Uncharacterized protein</fullName>
    </submittedName>
</protein>
<name>T1GHD7_MEGSC</name>
<dbReference type="HOGENOM" id="CLU_1751808_0_0_1"/>
<dbReference type="EMBL" id="CAQQ02132734">
    <property type="status" value="NOT_ANNOTATED_CDS"/>
    <property type="molecule type" value="Genomic_DNA"/>
</dbReference>
<keyword evidence="2" id="KW-1185">Reference proteome</keyword>
<dbReference type="Proteomes" id="UP000015102">
    <property type="component" value="Unassembled WGS sequence"/>
</dbReference>
<evidence type="ECO:0000313" key="1">
    <source>
        <dbReference type="EnsemblMetazoa" id="MESCA002832-PA"/>
    </source>
</evidence>